<dbReference type="Proteomes" id="UP000533905">
    <property type="component" value="Unassembled WGS sequence"/>
</dbReference>
<proteinExistence type="predicted"/>
<keyword evidence="2" id="KW-1185">Reference proteome</keyword>
<dbReference type="EMBL" id="JABAIV010000001">
    <property type="protein sequence ID" value="NNG22118.1"/>
    <property type="molecule type" value="Genomic_DNA"/>
</dbReference>
<dbReference type="InterPro" id="IPR021284">
    <property type="entry name" value="DUF2750"/>
</dbReference>
<dbReference type="AlphaFoldDB" id="A0A7Y2JWP9"/>
<evidence type="ECO:0000313" key="1">
    <source>
        <dbReference type="EMBL" id="NNG22118.1"/>
    </source>
</evidence>
<protein>
    <submittedName>
        <fullName evidence="1">DUF2750 domain-containing protein</fullName>
    </submittedName>
</protein>
<accession>A0A7Y2JWP9</accession>
<reference evidence="1 2" key="1">
    <citation type="submission" date="2020-04" db="EMBL/GenBank/DDBJ databases">
        <title>Massilia sp. nov., a cold adapted bacteria isolated from Arctic soil.</title>
        <authorList>
            <person name="Son J."/>
            <person name="Ka J.-O."/>
        </authorList>
    </citation>
    <scope>NUCLEOTIDE SEQUENCE [LARGE SCALE GENOMIC DNA]</scope>
    <source>
        <strain evidence="1 2">ML15P13</strain>
    </source>
</reference>
<sequence>MTLHLNADLQAGRDRFIAAVRDSGVAWGLQSEEGWACCRSNDSDAQVLVFWSEEAYARRHAQGEWAAYKPAAIAFEDFVDTWLRGMHEDGMLAGVEFNAGMAGVEMAPVDLAQALLVHPDSDTAAPAP</sequence>
<evidence type="ECO:0000313" key="2">
    <source>
        <dbReference type="Proteomes" id="UP000533905"/>
    </source>
</evidence>
<gene>
    <name evidence="1" type="ORF">HGB41_03775</name>
</gene>
<organism evidence="1 2">
    <name type="scientific">Telluria aromaticivorans</name>
    <dbReference type="NCBI Taxonomy" id="2725995"/>
    <lineage>
        <taxon>Bacteria</taxon>
        <taxon>Pseudomonadati</taxon>
        <taxon>Pseudomonadota</taxon>
        <taxon>Betaproteobacteria</taxon>
        <taxon>Burkholderiales</taxon>
        <taxon>Oxalobacteraceae</taxon>
        <taxon>Telluria group</taxon>
        <taxon>Telluria</taxon>
    </lineage>
</organism>
<comment type="caution">
    <text evidence="1">The sequence shown here is derived from an EMBL/GenBank/DDBJ whole genome shotgun (WGS) entry which is preliminary data.</text>
</comment>
<dbReference type="Pfam" id="PF11042">
    <property type="entry name" value="DUF2750"/>
    <property type="match status" value="1"/>
</dbReference>
<name>A0A7Y2JWP9_9BURK</name>
<dbReference type="RefSeq" id="WP_171081190.1">
    <property type="nucleotide sequence ID" value="NZ_JABAIV010000001.1"/>
</dbReference>